<dbReference type="Proteomes" id="UP000093053">
    <property type="component" value="Chromosome"/>
</dbReference>
<sequence length="99" mass="11307">MRLNFSRRLELAEDADPGRFPTEGARRRAIGFDRWAGRHPVLITLLFGAGLSVLLWLALPDVDDDRFVFRLVGYLVAVVGAMVMAARMALKARKKYYRR</sequence>
<dbReference type="EMBL" id="CP016793">
    <property type="protein sequence ID" value="ANZ39857.1"/>
    <property type="molecule type" value="Genomic_DNA"/>
</dbReference>
<keyword evidence="1" id="KW-0812">Transmembrane</keyword>
<dbReference type="KEGG" id="led:BBK82_31240"/>
<accession>A0A1B2HQ68</accession>
<reference evidence="2 3" key="1">
    <citation type="submission" date="2016-07" db="EMBL/GenBank/DDBJ databases">
        <title>Complete genome sequence of the Lentzea guizhouensis DHS C013.</title>
        <authorList>
            <person name="Cao C."/>
        </authorList>
    </citation>
    <scope>NUCLEOTIDE SEQUENCE [LARGE SCALE GENOMIC DNA]</scope>
    <source>
        <strain evidence="2 3">DHS C013</strain>
    </source>
</reference>
<organism evidence="2 3">
    <name type="scientific">Lentzea guizhouensis</name>
    <dbReference type="NCBI Taxonomy" id="1586287"/>
    <lineage>
        <taxon>Bacteria</taxon>
        <taxon>Bacillati</taxon>
        <taxon>Actinomycetota</taxon>
        <taxon>Actinomycetes</taxon>
        <taxon>Pseudonocardiales</taxon>
        <taxon>Pseudonocardiaceae</taxon>
        <taxon>Lentzea</taxon>
    </lineage>
</organism>
<evidence type="ECO:0000313" key="2">
    <source>
        <dbReference type="EMBL" id="ANZ39857.1"/>
    </source>
</evidence>
<protein>
    <submittedName>
        <fullName evidence="2">Uncharacterized protein</fullName>
    </submittedName>
</protein>
<dbReference type="AlphaFoldDB" id="A0A1B2HQ68"/>
<gene>
    <name evidence="2" type="ORF">BBK82_31240</name>
</gene>
<dbReference type="STRING" id="1586287.BBK82_31240"/>
<evidence type="ECO:0000313" key="3">
    <source>
        <dbReference type="Proteomes" id="UP000093053"/>
    </source>
</evidence>
<proteinExistence type="predicted"/>
<dbReference type="RefSeq" id="WP_065918198.1">
    <property type="nucleotide sequence ID" value="NZ_CP016793.1"/>
</dbReference>
<keyword evidence="3" id="KW-1185">Reference proteome</keyword>
<keyword evidence="1" id="KW-0472">Membrane</keyword>
<feature type="transmembrane region" description="Helical" evidence="1">
    <location>
        <begin position="71"/>
        <end position="90"/>
    </location>
</feature>
<name>A0A1B2HQ68_9PSEU</name>
<evidence type="ECO:0000256" key="1">
    <source>
        <dbReference type="SAM" id="Phobius"/>
    </source>
</evidence>
<feature type="transmembrane region" description="Helical" evidence="1">
    <location>
        <begin position="41"/>
        <end position="59"/>
    </location>
</feature>
<dbReference type="OrthoDB" id="9999735at2"/>
<keyword evidence="1" id="KW-1133">Transmembrane helix</keyword>